<evidence type="ECO:0000259" key="2">
    <source>
        <dbReference type="Pfam" id="PF02668"/>
    </source>
</evidence>
<organism evidence="3 4">
    <name type="scientific">Portunus trituberculatus</name>
    <name type="common">Swimming crab</name>
    <name type="synonym">Neptunus trituberculatus</name>
    <dbReference type="NCBI Taxonomy" id="210409"/>
    <lineage>
        <taxon>Eukaryota</taxon>
        <taxon>Metazoa</taxon>
        <taxon>Ecdysozoa</taxon>
        <taxon>Arthropoda</taxon>
        <taxon>Crustacea</taxon>
        <taxon>Multicrustacea</taxon>
        <taxon>Malacostraca</taxon>
        <taxon>Eumalacostraca</taxon>
        <taxon>Eucarida</taxon>
        <taxon>Decapoda</taxon>
        <taxon>Pleocyemata</taxon>
        <taxon>Brachyura</taxon>
        <taxon>Eubrachyura</taxon>
        <taxon>Portunoidea</taxon>
        <taxon>Portunidae</taxon>
        <taxon>Portuninae</taxon>
        <taxon>Portunus</taxon>
    </lineage>
</organism>
<dbReference type="InterPro" id="IPR042098">
    <property type="entry name" value="TauD-like_sf"/>
</dbReference>
<dbReference type="AlphaFoldDB" id="A0A5B7CYV7"/>
<reference evidence="3 4" key="1">
    <citation type="submission" date="2019-05" db="EMBL/GenBank/DDBJ databases">
        <title>Another draft genome of Portunus trituberculatus and its Hox gene families provides insights of decapod evolution.</title>
        <authorList>
            <person name="Jeong J.-H."/>
            <person name="Song I."/>
            <person name="Kim S."/>
            <person name="Choi T."/>
            <person name="Kim D."/>
            <person name="Ryu S."/>
            <person name="Kim W."/>
        </authorList>
    </citation>
    <scope>NUCLEOTIDE SEQUENCE [LARGE SCALE GENOMIC DNA]</scope>
    <source>
        <tissue evidence="3">Muscle</tissue>
    </source>
</reference>
<dbReference type="PANTHER" id="PTHR10696:SF33">
    <property type="entry name" value="GAMMA-BUTYROBETAINE DIOXYGENASE"/>
    <property type="match status" value="1"/>
</dbReference>
<dbReference type="EMBL" id="VSRR010000353">
    <property type="protein sequence ID" value="MPC14458.1"/>
    <property type="molecule type" value="Genomic_DNA"/>
</dbReference>
<keyword evidence="1" id="KW-0560">Oxidoreductase</keyword>
<dbReference type="SUPFAM" id="SSF51197">
    <property type="entry name" value="Clavaminate synthase-like"/>
    <property type="match status" value="1"/>
</dbReference>
<dbReference type="OrthoDB" id="406634at2759"/>
<sequence>MSRDSRFEVSSPEAAAKWYAASLAFRDMLYDPDNLVKLKLQSGDMIVFDNLRVMHGRQGYRADRGERWLQGGYLEWDSVRSLRRVLRKNINT</sequence>
<dbReference type="Proteomes" id="UP000324222">
    <property type="component" value="Unassembled WGS sequence"/>
</dbReference>
<evidence type="ECO:0000313" key="3">
    <source>
        <dbReference type="EMBL" id="MPC14458.1"/>
    </source>
</evidence>
<dbReference type="GO" id="GO:0005739">
    <property type="term" value="C:mitochondrion"/>
    <property type="evidence" value="ECO:0007669"/>
    <property type="project" value="TreeGrafter"/>
</dbReference>
<keyword evidence="3" id="KW-0223">Dioxygenase</keyword>
<name>A0A5B7CYV7_PORTR</name>
<dbReference type="InterPro" id="IPR003819">
    <property type="entry name" value="TauD/TfdA-like"/>
</dbReference>
<comment type="caution">
    <text evidence="3">The sequence shown here is derived from an EMBL/GenBank/DDBJ whole genome shotgun (WGS) entry which is preliminary data.</text>
</comment>
<dbReference type="Pfam" id="PF02668">
    <property type="entry name" value="TauD"/>
    <property type="match status" value="1"/>
</dbReference>
<accession>A0A5B7CYV7</accession>
<dbReference type="PANTHER" id="PTHR10696">
    <property type="entry name" value="GAMMA-BUTYROBETAINE HYDROXYLASE-RELATED"/>
    <property type="match status" value="1"/>
</dbReference>
<dbReference type="InterPro" id="IPR050411">
    <property type="entry name" value="AlphaKG_dependent_hydroxylases"/>
</dbReference>
<protein>
    <submittedName>
        <fullName evidence="3">Gamma-butyrobetaine dioxygenase</fullName>
    </submittedName>
</protein>
<dbReference type="GO" id="GO:0045329">
    <property type="term" value="P:carnitine biosynthetic process"/>
    <property type="evidence" value="ECO:0007669"/>
    <property type="project" value="TreeGrafter"/>
</dbReference>
<keyword evidence="4" id="KW-1185">Reference proteome</keyword>
<gene>
    <name evidence="3" type="primary">BBOX1</name>
    <name evidence="3" type="ORF">E2C01_007224</name>
</gene>
<dbReference type="GO" id="GO:0051213">
    <property type="term" value="F:dioxygenase activity"/>
    <property type="evidence" value="ECO:0007669"/>
    <property type="project" value="UniProtKB-KW"/>
</dbReference>
<evidence type="ECO:0000313" key="4">
    <source>
        <dbReference type="Proteomes" id="UP000324222"/>
    </source>
</evidence>
<evidence type="ECO:0000256" key="1">
    <source>
        <dbReference type="ARBA" id="ARBA00023002"/>
    </source>
</evidence>
<proteinExistence type="predicted"/>
<feature type="domain" description="TauD/TfdA-like" evidence="2">
    <location>
        <begin position="14"/>
        <end position="73"/>
    </location>
</feature>
<dbReference type="Gene3D" id="3.60.130.10">
    <property type="entry name" value="Clavaminate synthase-like"/>
    <property type="match status" value="1"/>
</dbReference>